<dbReference type="SMART" id="SM00382">
    <property type="entry name" value="AAA"/>
    <property type="match status" value="2"/>
</dbReference>
<feature type="transmembrane region" description="Helical" evidence="12">
    <location>
        <begin position="849"/>
        <end position="870"/>
    </location>
</feature>
<comment type="subcellular location">
    <subcellularLocation>
        <location evidence="1">Endomembrane system</location>
        <topology evidence="1">Multi-pass membrane protein</topology>
    </subcellularLocation>
</comment>
<feature type="transmembrane region" description="Helical" evidence="12">
    <location>
        <begin position="245"/>
        <end position="274"/>
    </location>
</feature>
<dbReference type="GO" id="GO:0140359">
    <property type="term" value="F:ABC-type transporter activity"/>
    <property type="evidence" value="ECO:0007669"/>
    <property type="project" value="InterPro"/>
</dbReference>
<dbReference type="GeneTree" id="ENSGT00940000163933"/>
<organism evidence="15 16">
    <name type="scientific">Bos mutus grunniens</name>
    <name type="common">Wild yak</name>
    <name type="synonym">Bos grunniens</name>
    <dbReference type="NCBI Taxonomy" id="30521"/>
    <lineage>
        <taxon>Eukaryota</taxon>
        <taxon>Metazoa</taxon>
        <taxon>Chordata</taxon>
        <taxon>Craniata</taxon>
        <taxon>Vertebrata</taxon>
        <taxon>Euteleostomi</taxon>
        <taxon>Mammalia</taxon>
        <taxon>Eutheria</taxon>
        <taxon>Laurasiatheria</taxon>
        <taxon>Artiodactyla</taxon>
        <taxon>Ruminantia</taxon>
        <taxon>Pecora</taxon>
        <taxon>Bovidae</taxon>
        <taxon>Bovinae</taxon>
        <taxon>Bos</taxon>
    </lineage>
</organism>
<dbReference type="FunFam" id="3.40.50.300:FF:000327">
    <property type="entry name" value="ATP-binding cassette sub-family A member 3"/>
    <property type="match status" value="1"/>
</dbReference>
<evidence type="ECO:0000256" key="2">
    <source>
        <dbReference type="ARBA" id="ARBA00022448"/>
    </source>
</evidence>
<evidence type="ECO:0000256" key="5">
    <source>
        <dbReference type="ARBA" id="ARBA00022741"/>
    </source>
</evidence>
<keyword evidence="13" id="KW-0732">Signal</keyword>
<dbReference type="GO" id="GO:0005737">
    <property type="term" value="C:cytoplasm"/>
    <property type="evidence" value="ECO:0007669"/>
    <property type="project" value="UniProtKB-ARBA"/>
</dbReference>
<feature type="signal peptide" evidence="13">
    <location>
        <begin position="1"/>
        <end position="23"/>
    </location>
</feature>
<evidence type="ECO:0000256" key="12">
    <source>
        <dbReference type="SAM" id="Phobius"/>
    </source>
</evidence>
<dbReference type="InterPro" id="IPR003593">
    <property type="entry name" value="AAA+_ATPase"/>
</dbReference>
<dbReference type="Proteomes" id="UP000694520">
    <property type="component" value="Chromosome 26"/>
</dbReference>
<dbReference type="GO" id="GO:0012505">
    <property type="term" value="C:endomembrane system"/>
    <property type="evidence" value="ECO:0007669"/>
    <property type="project" value="UniProtKB-SubCell"/>
</dbReference>
<dbReference type="PROSITE" id="PS50893">
    <property type="entry name" value="ABC_TRANSPORTER_2"/>
    <property type="match status" value="2"/>
</dbReference>
<feature type="transmembrane region" description="Helical" evidence="12">
    <location>
        <begin position="380"/>
        <end position="403"/>
    </location>
</feature>
<evidence type="ECO:0000256" key="11">
    <source>
        <dbReference type="ARBA" id="ARBA00050894"/>
    </source>
</evidence>
<dbReference type="InterPro" id="IPR003439">
    <property type="entry name" value="ABC_transporter-like_ATP-bd"/>
</dbReference>
<evidence type="ECO:0000256" key="13">
    <source>
        <dbReference type="SAM" id="SignalP"/>
    </source>
</evidence>
<reference evidence="15" key="3">
    <citation type="submission" date="2025-09" db="UniProtKB">
        <authorList>
            <consortium name="Ensembl"/>
        </authorList>
    </citation>
    <scope>IDENTIFICATION</scope>
</reference>
<keyword evidence="2" id="KW-0813">Transport</keyword>
<evidence type="ECO:0000256" key="7">
    <source>
        <dbReference type="ARBA" id="ARBA00022989"/>
    </source>
</evidence>
<feature type="transmembrane region" description="Helical" evidence="12">
    <location>
        <begin position="280"/>
        <end position="300"/>
    </location>
</feature>
<dbReference type="PROSITE" id="PS00211">
    <property type="entry name" value="ABC_TRANSPORTER_1"/>
    <property type="match status" value="1"/>
</dbReference>
<dbReference type="PANTHER" id="PTHR19229:SF117">
    <property type="entry name" value="ATP-BINDING CASSETTE SUB-FAMILY A MEMBER 17"/>
    <property type="match status" value="1"/>
</dbReference>
<keyword evidence="6" id="KW-0067">ATP-binding</keyword>
<feature type="transmembrane region" description="Helical" evidence="12">
    <location>
        <begin position="203"/>
        <end position="224"/>
    </location>
</feature>
<reference evidence="15" key="2">
    <citation type="submission" date="2025-08" db="UniProtKB">
        <authorList>
            <consortium name="Ensembl"/>
        </authorList>
    </citation>
    <scope>IDENTIFICATION</scope>
</reference>
<dbReference type="GO" id="GO:0016020">
    <property type="term" value="C:membrane"/>
    <property type="evidence" value="ECO:0007669"/>
    <property type="project" value="InterPro"/>
</dbReference>
<dbReference type="InterPro" id="IPR027417">
    <property type="entry name" value="P-loop_NTPase"/>
</dbReference>
<evidence type="ECO:0000256" key="4">
    <source>
        <dbReference type="ARBA" id="ARBA00022737"/>
    </source>
</evidence>
<dbReference type="SUPFAM" id="SSF52540">
    <property type="entry name" value="P-loop containing nucleoside triphosphate hydrolases"/>
    <property type="match status" value="2"/>
</dbReference>
<dbReference type="Gene3D" id="3.40.50.300">
    <property type="entry name" value="P-loop containing nucleotide triphosphate hydrolases"/>
    <property type="match status" value="2"/>
</dbReference>
<dbReference type="GO" id="GO:0016887">
    <property type="term" value="F:ATP hydrolysis activity"/>
    <property type="evidence" value="ECO:0007669"/>
    <property type="project" value="InterPro"/>
</dbReference>
<sequence>QASLSFTISWSLLKLMSIKLVTLSNRLILCCPFFCPQSFPASVSFPMSQPRRTQICKSFETLQRFSSFYVLTGIVFDHNFNDNTEPLPLEVKYYLRFSFFQRNYLSLRLILQQDDMQGWLTSFLYPPNLSQEPRDYGVSEGGAPGYYQEGFLAIQHATDRAIMWHHAPTETTGLFQSLSVLLKRFPHGAYVRDIFFLVLQNEFPVFLMLSFICIELITINSIVLEKERKLKEYMCMMGLHSWQHWVAWFIVFFISASIVVSFMTVLFCIESAVFGNSDPILIFVFLMCFAIATIFFAFMISTFFQKAHVATASGGIIFFFTYLPYLYVAFTYSQRSSFQKIAFCLLSNVAMALGVRLISTFEARGTGVQWRNMGHIGGEFNFTQVLLMLLLDSVLYGLVAWYVEAIFPGEYGIPKPWYFFLTPSYWWREPTSLRNPVEDLEDPQQALGNKFIQDEPTNLIKGIEIQHLYKVFYKGRDEHVAVKDLTVNLYQGQITVLLGHNGAGKTTTCNILTGLITPSRGQVFINGYEISKDMLQIRKSMGWCPQHDILYDNLTVAEHLYFYAQLKGLPRQKCPEEVKRMLHVLGLEEKRDSRSRFLSGGMRRKLSIGIALIAGSKVLMLDEPTSGVDAISRRAIWDLLQQHKSDRTILLTTHFMDEADLLGDRIAIMAKGELQCCGSSLFLKEKYGAGYYITLVRKPHCDTEKISLLVYQHIPNAVFQSSIGEELTFILPKESAHSFEALFTDLELRQEELGIASFGASVTTMEEIFIRVNKLMDSDIDLQIIKLPSFHSHPLVSRVPVNRIRRLHSRIFSIPSGLPIHPNTGFSLLCQQFYAMFLKRATYSWRNWIMMLSIQILVPLVILSISLSFLNFDISMDNSPLELTLKSYGQTIVPFYISPNSRLGPQFLDHLTDVLMAEDQKPLELQTFLLKKLEEEPEVFDQNYLVAISFDDMENHTVVTALFNNQAYHSTAQALALVDNVLFKLLSGPRASITVLNHPQPESRHYLVINLLFGMAFLSSSFSILTVKERGLKAKQVQFISGVHVATFWLSSLLWDLLSFLVPSLLLLVSCIVRGPSPQPPVSRGLALGPLQRTGTQPEVYSRKMPPLAVNKVSFTVQAEECFGLLGLNGAGKTTIFKILTGEESITSGDAFVNSISISSDLRKVRQWIGYCPQVDALLDHMTGKETLVMFSRLRGIPERHISSCVDQILDDLLMYTYADKLVKTYSGGNRRKLSAGIALLGEPVVIFLDEPSTGMDPVARRLLWGTVARARKSGKAIIITSHSMEECEALCTRLAIMVQGQFKCLGSPQHLKSKFGSGYSLRAKIRSDGQQEALEEFKAFVGLTFPGMCCRGRRASVFGIMEQAKTMYMLEDYSVNQISLEDIFLSFSCPDRAPDHGLRGPCP</sequence>
<comment type="catalytic activity">
    <reaction evidence="11">
        <text>cholesterol(in) + ATP + H2O = cholesterol(out) + ADP + phosphate + H(+)</text>
        <dbReference type="Rhea" id="RHEA:39051"/>
        <dbReference type="ChEBI" id="CHEBI:15377"/>
        <dbReference type="ChEBI" id="CHEBI:15378"/>
        <dbReference type="ChEBI" id="CHEBI:16113"/>
        <dbReference type="ChEBI" id="CHEBI:30616"/>
        <dbReference type="ChEBI" id="CHEBI:43474"/>
        <dbReference type="ChEBI" id="CHEBI:456216"/>
    </reaction>
    <physiologicalReaction direction="left-to-right" evidence="11">
        <dbReference type="Rhea" id="RHEA:39052"/>
    </physiologicalReaction>
</comment>
<dbReference type="InterPro" id="IPR013525">
    <property type="entry name" value="ABC2_TM"/>
</dbReference>
<evidence type="ECO:0000259" key="14">
    <source>
        <dbReference type="PROSITE" id="PS50893"/>
    </source>
</evidence>
<evidence type="ECO:0000256" key="3">
    <source>
        <dbReference type="ARBA" id="ARBA00022692"/>
    </source>
</evidence>
<keyword evidence="16" id="KW-1185">Reference proteome</keyword>
<keyword evidence="8" id="KW-0445">Lipid transport</keyword>
<keyword evidence="10" id="KW-0325">Glycoprotein</keyword>
<dbReference type="PANTHER" id="PTHR19229">
    <property type="entry name" value="ATP-BINDING CASSETTE TRANSPORTER SUBFAMILY A ABCA"/>
    <property type="match status" value="1"/>
</dbReference>
<keyword evidence="7 12" id="KW-1133">Transmembrane helix</keyword>
<evidence type="ECO:0000313" key="16">
    <source>
        <dbReference type="Proteomes" id="UP000694520"/>
    </source>
</evidence>
<dbReference type="GO" id="GO:0005524">
    <property type="term" value="F:ATP binding"/>
    <property type="evidence" value="ECO:0007669"/>
    <property type="project" value="UniProtKB-KW"/>
</dbReference>
<evidence type="ECO:0000256" key="9">
    <source>
        <dbReference type="ARBA" id="ARBA00023136"/>
    </source>
</evidence>
<feature type="transmembrane region" description="Helical" evidence="12">
    <location>
        <begin position="307"/>
        <end position="328"/>
    </location>
</feature>
<evidence type="ECO:0000256" key="10">
    <source>
        <dbReference type="ARBA" id="ARBA00023180"/>
    </source>
</evidence>
<proteinExistence type="predicted"/>
<keyword evidence="9 12" id="KW-0472">Membrane</keyword>
<dbReference type="FunFam" id="3.40.50.300:FF:000465">
    <property type="entry name" value="ATP-binding cassette, sub-family A (ABC1), member 3"/>
    <property type="match status" value="1"/>
</dbReference>
<reference evidence="15" key="1">
    <citation type="submission" date="2019-05" db="EMBL/GenBank/DDBJ databases">
        <authorList>
            <person name="Zhang S."/>
            <person name="Liu J."/>
        </authorList>
    </citation>
    <scope>NUCLEOTIDE SEQUENCE [LARGE SCALE GENOMIC DNA]</scope>
</reference>
<protein>
    <recommendedName>
        <fullName evidence="14">ABC transporter domain-containing protein</fullName>
    </recommendedName>
</protein>
<dbReference type="Pfam" id="PF00005">
    <property type="entry name" value="ABC_tran"/>
    <property type="match status" value="2"/>
</dbReference>
<dbReference type="GO" id="GO:0005319">
    <property type="term" value="F:lipid transporter activity"/>
    <property type="evidence" value="ECO:0007669"/>
    <property type="project" value="TreeGrafter"/>
</dbReference>
<dbReference type="CDD" id="cd03263">
    <property type="entry name" value="ABC_subfamily_A"/>
    <property type="match status" value="2"/>
</dbReference>
<keyword evidence="5" id="KW-0547">Nucleotide-binding</keyword>
<dbReference type="InterPro" id="IPR026082">
    <property type="entry name" value="ABCA"/>
</dbReference>
<dbReference type="InterPro" id="IPR017871">
    <property type="entry name" value="ABC_transporter-like_CS"/>
</dbReference>
<name>A0A8B9Y4D6_BOSMU</name>
<feature type="domain" description="ABC transporter" evidence="14">
    <location>
        <begin position="463"/>
        <end position="696"/>
    </location>
</feature>
<dbReference type="Pfam" id="PF12698">
    <property type="entry name" value="ABC2_membrane_3"/>
    <property type="match status" value="2"/>
</dbReference>
<evidence type="ECO:0000313" key="15">
    <source>
        <dbReference type="Ensembl" id="ENSBGRP00000030081.1"/>
    </source>
</evidence>
<evidence type="ECO:0000256" key="6">
    <source>
        <dbReference type="ARBA" id="ARBA00022840"/>
    </source>
</evidence>
<evidence type="ECO:0000256" key="1">
    <source>
        <dbReference type="ARBA" id="ARBA00004127"/>
    </source>
</evidence>
<feature type="transmembrane region" description="Helical" evidence="12">
    <location>
        <begin position="1006"/>
        <end position="1027"/>
    </location>
</feature>
<feature type="chain" id="PRO_5034168424" description="ABC transporter domain-containing protein" evidence="13">
    <location>
        <begin position="24"/>
        <end position="1404"/>
    </location>
</feature>
<keyword evidence="3 12" id="KW-0812">Transmembrane</keyword>
<feature type="transmembrane region" description="Helical" evidence="12">
    <location>
        <begin position="340"/>
        <end position="359"/>
    </location>
</feature>
<dbReference type="Ensembl" id="ENSBGRT00000034821.1">
    <property type="protein sequence ID" value="ENSBGRP00000030081.1"/>
    <property type="gene ID" value="ENSBGRG00000018075.1"/>
</dbReference>
<evidence type="ECO:0000256" key="8">
    <source>
        <dbReference type="ARBA" id="ARBA00023055"/>
    </source>
</evidence>
<feature type="domain" description="ABC transporter" evidence="14">
    <location>
        <begin position="1086"/>
        <end position="1325"/>
    </location>
</feature>
<accession>A0A8B9Y4D6</accession>
<keyword evidence="4" id="KW-0677">Repeat</keyword>